<dbReference type="InterPro" id="IPR006680">
    <property type="entry name" value="Amidohydro-rel"/>
</dbReference>
<dbReference type="PANTHER" id="PTHR35563">
    <property type="entry name" value="BARREL METAL-DEPENDENT HYDROLASE, PUTATIVE (AFU_ORTHOLOGUE AFUA_1G16240)-RELATED"/>
    <property type="match status" value="1"/>
</dbReference>
<dbReference type="InterPro" id="IPR032466">
    <property type="entry name" value="Metal_Hydrolase"/>
</dbReference>
<comment type="caution">
    <text evidence="2">The sequence shown here is derived from an EMBL/GenBank/DDBJ whole genome shotgun (WGS) entry which is preliminary data.</text>
</comment>
<accession>A0A316ERK6</accession>
<evidence type="ECO:0000259" key="1">
    <source>
        <dbReference type="Pfam" id="PF04909"/>
    </source>
</evidence>
<keyword evidence="3" id="KW-1185">Reference proteome</keyword>
<feature type="domain" description="Amidohydrolase-related" evidence="1">
    <location>
        <begin position="23"/>
        <end position="287"/>
    </location>
</feature>
<dbReference type="SUPFAM" id="SSF51556">
    <property type="entry name" value="Metallo-dependent hydrolases"/>
    <property type="match status" value="1"/>
</dbReference>
<name>A0A316ERK6_9BURK</name>
<dbReference type="PANTHER" id="PTHR35563:SF2">
    <property type="entry name" value="BARREL METAL-DEPENDENT HYDROLASE, PUTATIVE (AFU_ORTHOLOGUE AFUA_1G16240)-RELATED"/>
    <property type="match status" value="1"/>
</dbReference>
<sequence length="302" mass="32334">MTDRVPHSSGTDAPAFPLPSDACDCHMHIFDPALPFARNAVLTHGAATPAQYDQLRARLGLRRNVIVQPSSYGGDHRALLAALKHFGASARGVAVITPETADQELDQLAAAGVVGARLNLVQRGATDIAMAEPLAARLRHLGWHLEVHMLPVDFLQAVDQLVGLGVDIVVDHFARACTEPALAPLMTRAVNKLLDSGHGWLKLSGAYMAVPHGSGDLRGPALQQLDDFVTSIADRFSSRLVWGTDWPHATESVKPDDAALADLLARWFPPPVRDAILVTNPAVLYGFNGRDDQRALVSGGVT</sequence>
<dbReference type="EMBL" id="QGGT01000003">
    <property type="protein sequence ID" value="PWK34189.1"/>
    <property type="molecule type" value="Genomic_DNA"/>
</dbReference>
<proteinExistence type="predicted"/>
<dbReference type="InterPro" id="IPR052358">
    <property type="entry name" value="Aro_Compnd_Degr_Hydrolases"/>
</dbReference>
<evidence type="ECO:0000313" key="2">
    <source>
        <dbReference type="EMBL" id="PWK34189.1"/>
    </source>
</evidence>
<protein>
    <submittedName>
        <fullName evidence="2">Putative TIM-barrel fold metal-dependent hydrolase</fullName>
    </submittedName>
</protein>
<dbReference type="Pfam" id="PF04909">
    <property type="entry name" value="Amidohydro_2"/>
    <property type="match status" value="1"/>
</dbReference>
<evidence type="ECO:0000313" key="3">
    <source>
        <dbReference type="Proteomes" id="UP000245754"/>
    </source>
</evidence>
<dbReference type="AlphaFoldDB" id="A0A316ERK6"/>
<organism evidence="2 3">
    <name type="scientific">Cupriavidus plantarum</name>
    <dbReference type="NCBI Taxonomy" id="942865"/>
    <lineage>
        <taxon>Bacteria</taxon>
        <taxon>Pseudomonadati</taxon>
        <taxon>Pseudomonadota</taxon>
        <taxon>Betaproteobacteria</taxon>
        <taxon>Burkholderiales</taxon>
        <taxon>Burkholderiaceae</taxon>
        <taxon>Cupriavidus</taxon>
    </lineage>
</organism>
<dbReference type="GO" id="GO:0016787">
    <property type="term" value="F:hydrolase activity"/>
    <property type="evidence" value="ECO:0007669"/>
    <property type="project" value="UniProtKB-KW"/>
</dbReference>
<dbReference type="Proteomes" id="UP000245754">
    <property type="component" value="Unassembled WGS sequence"/>
</dbReference>
<keyword evidence="2" id="KW-0378">Hydrolase</keyword>
<gene>
    <name evidence="2" type="ORF">C7419_103508</name>
</gene>
<dbReference type="Gene3D" id="3.20.20.140">
    <property type="entry name" value="Metal-dependent hydrolases"/>
    <property type="match status" value="1"/>
</dbReference>
<reference evidence="2 3" key="1">
    <citation type="submission" date="2018-05" db="EMBL/GenBank/DDBJ databases">
        <title>Genomic Encyclopedia of Type Strains, Phase IV (KMG-V): Genome sequencing to study the core and pangenomes of soil and plant-associated prokaryotes.</title>
        <authorList>
            <person name="Whitman W."/>
        </authorList>
    </citation>
    <scope>NUCLEOTIDE SEQUENCE [LARGE SCALE GENOMIC DNA]</scope>
    <source>
        <strain evidence="2 3">SLV-132</strain>
    </source>
</reference>